<dbReference type="AlphaFoldDB" id="A0A0G4KZ68"/>
<dbReference type="EMBL" id="CVQH01006113">
    <property type="protein sequence ID" value="CRK15062.1"/>
    <property type="molecule type" value="Genomic_DNA"/>
</dbReference>
<evidence type="ECO:0000313" key="4">
    <source>
        <dbReference type="Proteomes" id="UP000044602"/>
    </source>
</evidence>
<name>A0A0G4KZ68_VERLO</name>
<dbReference type="InterPro" id="IPR003163">
    <property type="entry name" value="Tscrpt_reg_HTH_APSES-type"/>
</dbReference>
<dbReference type="Gene3D" id="3.10.260.10">
    <property type="entry name" value="Transcription regulator HTH, APSES-type DNA-binding domain"/>
    <property type="match status" value="1"/>
</dbReference>
<feature type="compositionally biased region" description="Basic and acidic residues" evidence="1">
    <location>
        <begin position="292"/>
        <end position="304"/>
    </location>
</feature>
<protein>
    <recommendedName>
        <fullName evidence="2">HTH APSES-type domain-containing protein</fullName>
    </recommendedName>
</protein>
<dbReference type="GO" id="GO:0000981">
    <property type="term" value="F:DNA-binding transcription factor activity, RNA polymerase II-specific"/>
    <property type="evidence" value="ECO:0007669"/>
    <property type="project" value="UniProtKB-ARBA"/>
</dbReference>
<evidence type="ECO:0000259" key="2">
    <source>
        <dbReference type="PROSITE" id="PS51299"/>
    </source>
</evidence>
<gene>
    <name evidence="3" type="ORF">BN1708_011331</name>
</gene>
<sequence length="535" mass="59037">MLSLASLLNPSPQGSSPAPSTTRLPQFMPSPTASSPATSTADDTSPSRIGRPLVSKFRMTKELLTVKSKPRGPINYWPYQDVDDVARRAVEKFQVTPFGQIHNCCAHIPYNSGKKDFYEKTGRESFEVFKYEFRVPGVDAEFMVMWDYNIGLVRMTPFFKCCKYGKALLTGVLETVPAKMLSLNPGLKDITHSITGGAILAQGYWMPYNCAKAVCATFCHDIAGALIPLFGPAFPSECIPPGAPEFQRMIISSQIIYDAQREAEITRRNILRALASGHRVSGGGGYTSSPDSRQDRRPLRPVRDVDRRLRVYTRLLSPYSTDTDAEGHHSGPESGPDSASSLGSSALGYAFHRPAAPTSMRHTSGWTAANHGYPPVQARPQQAPPAYHREEMGFQPPNPWLSAVPRFAPAPMTSAARAAPPRSQPPTQRTWPAKRRLDQYDSDDTDAGYEGGESQNGSPALRYIAEKRREENVPGVDPAEKNAALLLMDLSVRDQIFERRADEECRDKGRVSDTDVDLHRTKRRRAASLPAITSL</sequence>
<feature type="compositionally biased region" description="Polar residues" evidence="1">
    <location>
        <begin position="1"/>
        <end position="24"/>
    </location>
</feature>
<feature type="domain" description="HTH APSES-type" evidence="2">
    <location>
        <begin position="115"/>
        <end position="241"/>
    </location>
</feature>
<dbReference type="GO" id="GO:0033309">
    <property type="term" value="C:SBF transcription complex"/>
    <property type="evidence" value="ECO:0007669"/>
    <property type="project" value="TreeGrafter"/>
</dbReference>
<dbReference type="GO" id="GO:0030907">
    <property type="term" value="C:MBF transcription complex"/>
    <property type="evidence" value="ECO:0007669"/>
    <property type="project" value="TreeGrafter"/>
</dbReference>
<evidence type="ECO:0000256" key="1">
    <source>
        <dbReference type="SAM" id="MobiDB-lite"/>
    </source>
</evidence>
<dbReference type="PANTHER" id="PTHR43828:SF5">
    <property type="entry name" value="TRANSCRIPTIONAL REPRESSOR XBP1"/>
    <property type="match status" value="1"/>
</dbReference>
<feature type="region of interest" description="Disordered" evidence="1">
    <location>
        <begin position="1"/>
        <end position="51"/>
    </location>
</feature>
<dbReference type="Proteomes" id="UP000044602">
    <property type="component" value="Unassembled WGS sequence"/>
</dbReference>
<feature type="compositionally biased region" description="Low complexity" evidence="1">
    <location>
        <begin position="412"/>
        <end position="430"/>
    </location>
</feature>
<dbReference type="InterPro" id="IPR036887">
    <property type="entry name" value="HTH_APSES_sf"/>
</dbReference>
<dbReference type="InterPro" id="IPR051642">
    <property type="entry name" value="SWI6-like"/>
</dbReference>
<dbReference type="GO" id="GO:0003677">
    <property type="term" value="F:DNA binding"/>
    <property type="evidence" value="ECO:0007669"/>
    <property type="project" value="InterPro"/>
</dbReference>
<feature type="compositionally biased region" description="Low complexity" evidence="1">
    <location>
        <begin position="338"/>
        <end position="348"/>
    </location>
</feature>
<feature type="region of interest" description="Disordered" evidence="1">
    <location>
        <begin position="279"/>
        <end position="304"/>
    </location>
</feature>
<organism evidence="3 4">
    <name type="scientific">Verticillium longisporum</name>
    <name type="common">Verticillium dahliae var. longisporum</name>
    <dbReference type="NCBI Taxonomy" id="100787"/>
    <lineage>
        <taxon>Eukaryota</taxon>
        <taxon>Fungi</taxon>
        <taxon>Dikarya</taxon>
        <taxon>Ascomycota</taxon>
        <taxon>Pezizomycotina</taxon>
        <taxon>Sordariomycetes</taxon>
        <taxon>Hypocreomycetidae</taxon>
        <taxon>Glomerellales</taxon>
        <taxon>Plectosphaerellaceae</taxon>
        <taxon>Verticillium</taxon>
    </lineage>
</organism>
<dbReference type="SUPFAM" id="SSF54616">
    <property type="entry name" value="DNA-binding domain of Mlu1-box binding protein MBP1"/>
    <property type="match status" value="1"/>
</dbReference>
<keyword evidence="4" id="KW-1185">Reference proteome</keyword>
<reference evidence="3 4" key="1">
    <citation type="submission" date="2015-05" db="EMBL/GenBank/DDBJ databases">
        <authorList>
            <person name="Wang D.B."/>
            <person name="Wang M."/>
        </authorList>
    </citation>
    <scope>NUCLEOTIDE SEQUENCE [LARGE SCALE GENOMIC DNA]</scope>
    <source>
        <strain evidence="3">VL1</strain>
    </source>
</reference>
<accession>A0A0G4KZ68</accession>
<feature type="region of interest" description="Disordered" evidence="1">
    <location>
        <begin position="316"/>
        <end position="385"/>
    </location>
</feature>
<feature type="compositionally biased region" description="Low complexity" evidence="1">
    <location>
        <begin position="374"/>
        <end position="385"/>
    </location>
</feature>
<dbReference type="STRING" id="100787.A0A0G4KZ68"/>
<evidence type="ECO:0000313" key="3">
    <source>
        <dbReference type="EMBL" id="CRK15062.1"/>
    </source>
</evidence>
<feature type="compositionally biased region" description="Low complexity" evidence="1">
    <location>
        <begin position="29"/>
        <end position="47"/>
    </location>
</feature>
<dbReference type="PANTHER" id="PTHR43828">
    <property type="entry name" value="ASPARAGINASE"/>
    <property type="match status" value="1"/>
</dbReference>
<feature type="region of interest" description="Disordered" evidence="1">
    <location>
        <begin position="412"/>
        <end position="459"/>
    </location>
</feature>
<dbReference type="PROSITE" id="PS51299">
    <property type="entry name" value="HTH_APSES"/>
    <property type="match status" value="1"/>
</dbReference>
<proteinExistence type="predicted"/>